<reference evidence="1 2" key="1">
    <citation type="submission" date="2015-09" db="EMBL/GenBank/DDBJ databases">
        <title>Genome sequencing project for genomic taxonomy and phylogenomics of Bacillus-like bacteria.</title>
        <authorList>
            <person name="Liu B."/>
            <person name="Wang J."/>
            <person name="Zhu Y."/>
            <person name="Liu G."/>
            <person name="Chen Q."/>
            <person name="Chen Z."/>
            <person name="Lan J."/>
            <person name="Che J."/>
            <person name="Ge C."/>
            <person name="Shi H."/>
            <person name="Pan Z."/>
            <person name="Liu X."/>
        </authorList>
    </citation>
    <scope>NUCLEOTIDE SEQUENCE [LARGE SCALE GENOMIC DNA]</scope>
    <source>
        <strain evidence="1 2">LMG 18435</strain>
    </source>
</reference>
<protein>
    <submittedName>
        <fullName evidence="1">Cyclopropane-fatty-acyl-phospholipid synthase</fullName>
    </submittedName>
</protein>
<dbReference type="RefSeq" id="WP_055740104.1">
    <property type="nucleotide sequence ID" value="NZ_JAAIWL010000034.1"/>
</dbReference>
<accession>A0A0Q3TK11</accession>
<comment type="caution">
    <text evidence="1">The sequence shown here is derived from an EMBL/GenBank/DDBJ whole genome shotgun (WGS) entry which is preliminary data.</text>
</comment>
<dbReference type="PATRIC" id="fig|157838.3.peg.2906"/>
<evidence type="ECO:0000313" key="2">
    <source>
        <dbReference type="Proteomes" id="UP000051888"/>
    </source>
</evidence>
<proteinExistence type="predicted"/>
<dbReference type="Pfam" id="PF06949">
    <property type="entry name" value="DUF1292"/>
    <property type="match status" value="1"/>
</dbReference>
<keyword evidence="2" id="KW-1185">Reference proteome</keyword>
<name>A0A0Q3TK11_9BACI</name>
<dbReference type="STRING" id="157838.AN964_13085"/>
<dbReference type="InterPro" id="IPR009711">
    <property type="entry name" value="UPF0473"/>
</dbReference>
<organism evidence="1 2">
    <name type="scientific">Heyndrickxia shackletonii</name>
    <dbReference type="NCBI Taxonomy" id="157838"/>
    <lineage>
        <taxon>Bacteria</taxon>
        <taxon>Bacillati</taxon>
        <taxon>Bacillota</taxon>
        <taxon>Bacilli</taxon>
        <taxon>Bacillales</taxon>
        <taxon>Bacillaceae</taxon>
        <taxon>Heyndrickxia</taxon>
    </lineage>
</organism>
<evidence type="ECO:0000313" key="1">
    <source>
        <dbReference type="EMBL" id="KQL54334.1"/>
    </source>
</evidence>
<gene>
    <name evidence="1" type="ORF">AN964_13085</name>
</gene>
<dbReference type="Proteomes" id="UP000051888">
    <property type="component" value="Unassembled WGS sequence"/>
</dbReference>
<dbReference type="OrthoDB" id="2626955at2"/>
<dbReference type="EMBL" id="LJJC01000004">
    <property type="protein sequence ID" value="KQL54334.1"/>
    <property type="molecule type" value="Genomic_DNA"/>
</dbReference>
<sequence length="89" mass="10243">MEKYEVGEVFTISEEGNEEQEVEVVGTISEAGIEYIAVSFVEDLEQDNEEDIDVFYLKIDSDGFLSPIENDEEFEKIASKFENMMTEEK</sequence>
<dbReference type="AlphaFoldDB" id="A0A0Q3TK11"/>